<accession>A0A4V5N7M6</accession>
<evidence type="ECO:0000313" key="1">
    <source>
        <dbReference type="EMBL" id="TKA40239.1"/>
    </source>
</evidence>
<evidence type="ECO:0000313" key="2">
    <source>
        <dbReference type="Proteomes" id="UP000310066"/>
    </source>
</evidence>
<sequence length="93" mass="10583">MVACDYGCSLVFDSVDELVEHITNGKDVSEEHEENRQCDGWDDDAFYEHASNEANKQRANKSKKKRSYAVVFGEDAVPFALDANQTQWVVRQP</sequence>
<comment type="caution">
    <text evidence="1">The sequence shown here is derived from an EMBL/GenBank/DDBJ whole genome shotgun (WGS) entry which is preliminary data.</text>
</comment>
<organism evidence="1 2">
    <name type="scientific">Friedmanniomyces endolithicus</name>
    <dbReference type="NCBI Taxonomy" id="329885"/>
    <lineage>
        <taxon>Eukaryota</taxon>
        <taxon>Fungi</taxon>
        <taxon>Dikarya</taxon>
        <taxon>Ascomycota</taxon>
        <taxon>Pezizomycotina</taxon>
        <taxon>Dothideomycetes</taxon>
        <taxon>Dothideomycetidae</taxon>
        <taxon>Mycosphaerellales</taxon>
        <taxon>Teratosphaeriaceae</taxon>
        <taxon>Friedmanniomyces</taxon>
    </lineage>
</organism>
<dbReference type="Proteomes" id="UP000310066">
    <property type="component" value="Unassembled WGS sequence"/>
</dbReference>
<dbReference type="AlphaFoldDB" id="A0A4V5N7M6"/>
<protein>
    <submittedName>
        <fullName evidence="1">Uncharacterized protein</fullName>
    </submittedName>
</protein>
<dbReference type="OrthoDB" id="10311904at2759"/>
<reference evidence="1 2" key="1">
    <citation type="submission" date="2017-03" db="EMBL/GenBank/DDBJ databases">
        <title>Genomes of endolithic fungi from Antarctica.</title>
        <authorList>
            <person name="Coleine C."/>
            <person name="Masonjones S."/>
            <person name="Stajich J.E."/>
        </authorList>
    </citation>
    <scope>NUCLEOTIDE SEQUENCE [LARGE SCALE GENOMIC DNA]</scope>
    <source>
        <strain evidence="1 2">CCFEE 5311</strain>
    </source>
</reference>
<proteinExistence type="predicted"/>
<gene>
    <name evidence="1" type="ORF">B0A54_10845</name>
</gene>
<name>A0A4V5N7M6_9PEZI</name>
<dbReference type="EMBL" id="NAJP01000034">
    <property type="protein sequence ID" value="TKA40239.1"/>
    <property type="molecule type" value="Genomic_DNA"/>
</dbReference>